<feature type="transmembrane region" description="Helical" evidence="2">
    <location>
        <begin position="287"/>
        <end position="315"/>
    </location>
</feature>
<evidence type="ECO:0000256" key="1">
    <source>
        <dbReference type="SAM" id="MobiDB-lite"/>
    </source>
</evidence>
<keyword evidence="2" id="KW-0472">Membrane</keyword>
<protein>
    <recommendedName>
        <fullName evidence="3">DUF7847 domain-containing protein</fullName>
    </recommendedName>
</protein>
<keyword evidence="2" id="KW-0812">Transmembrane</keyword>
<proteinExistence type="predicted"/>
<feature type="transmembrane region" description="Helical" evidence="2">
    <location>
        <begin position="188"/>
        <end position="217"/>
    </location>
</feature>
<gene>
    <name evidence="4" type="ORF">M2152_001833</name>
</gene>
<dbReference type="InterPro" id="IPR057169">
    <property type="entry name" value="DUF7847"/>
</dbReference>
<dbReference type="EMBL" id="JARXVQ010000001">
    <property type="protein sequence ID" value="MDH6181651.1"/>
    <property type="molecule type" value="Genomic_DNA"/>
</dbReference>
<feature type="compositionally biased region" description="Pro residues" evidence="1">
    <location>
        <begin position="50"/>
        <end position="62"/>
    </location>
</feature>
<keyword evidence="5" id="KW-1185">Reference proteome</keyword>
<feature type="transmembrane region" description="Helical" evidence="2">
    <location>
        <begin position="327"/>
        <end position="359"/>
    </location>
</feature>
<organism evidence="4 5">
    <name type="scientific">Antiquaquibacter oligotrophicus</name>
    <dbReference type="NCBI Taxonomy" id="2880260"/>
    <lineage>
        <taxon>Bacteria</taxon>
        <taxon>Bacillati</taxon>
        <taxon>Actinomycetota</taxon>
        <taxon>Actinomycetes</taxon>
        <taxon>Micrococcales</taxon>
        <taxon>Microbacteriaceae</taxon>
        <taxon>Antiquaquibacter</taxon>
    </lineage>
</organism>
<reference evidence="4 5" key="1">
    <citation type="submission" date="2023-04" db="EMBL/GenBank/DDBJ databases">
        <title>Genome Encyclopedia of Bacteria and Archaea VI: Functional Genomics of Type Strains.</title>
        <authorList>
            <person name="Whitman W."/>
        </authorList>
    </citation>
    <scope>NUCLEOTIDE SEQUENCE [LARGE SCALE GENOMIC DNA]</scope>
    <source>
        <strain evidence="4 5">SG_E_30_P1</strain>
    </source>
</reference>
<feature type="region of interest" description="Disordered" evidence="1">
    <location>
        <begin position="386"/>
        <end position="405"/>
    </location>
</feature>
<evidence type="ECO:0000313" key="5">
    <source>
        <dbReference type="Proteomes" id="UP001160142"/>
    </source>
</evidence>
<keyword evidence="2" id="KW-1133">Transmembrane helix</keyword>
<evidence type="ECO:0000259" key="3">
    <source>
        <dbReference type="Pfam" id="PF25231"/>
    </source>
</evidence>
<evidence type="ECO:0000313" key="4">
    <source>
        <dbReference type="EMBL" id="MDH6181651.1"/>
    </source>
</evidence>
<feature type="compositionally biased region" description="Pro residues" evidence="1">
    <location>
        <begin position="396"/>
        <end position="405"/>
    </location>
</feature>
<accession>A0ABT6KNS7</accession>
<name>A0ABT6KNS7_9MICO</name>
<feature type="compositionally biased region" description="Pro residues" evidence="1">
    <location>
        <begin position="19"/>
        <end position="41"/>
    </location>
</feature>
<feature type="transmembrane region" description="Helical" evidence="2">
    <location>
        <begin position="96"/>
        <end position="117"/>
    </location>
</feature>
<feature type="region of interest" description="Disordered" evidence="1">
    <location>
        <begin position="1"/>
        <end position="62"/>
    </location>
</feature>
<evidence type="ECO:0000256" key="2">
    <source>
        <dbReference type="SAM" id="Phobius"/>
    </source>
</evidence>
<dbReference type="Pfam" id="PF25231">
    <property type="entry name" value="DUF7847"/>
    <property type="match status" value="1"/>
</dbReference>
<dbReference type="Proteomes" id="UP001160142">
    <property type="component" value="Unassembled WGS sequence"/>
</dbReference>
<sequence length="405" mass="41749">MTDNTSWQAPGGSPQGPEVTPPPSPFTPPAAPTPVAPPPVAPMGGVPSGSPTPPPGWAPPPKPGLIPLRPLTLGTILGASFQVLRRNPRPMFGFSLLVTGAVSIISVLIVGLFAFWGVSRISSASGADSEAIVAGSIATILLGSLIPIVLSIAAVAVLQGVIVLEVARGTLGEKHTLAGLLRAARGRIWALIGWALLATLVVSLAVTIVVVAIVLLVTFGGPAGIGVSVGLGLLAGLGFAVLGAWLWTRLCLVPTAIVIERLPIRQAVSRSWSLTIGYFWKTLGIQLLVAVIISVVSQVVSIPLSIVMSFVSVLINPQGDVDASIGVIVVIYALTLLLSVVISAISAVIQSATTALIYIDIRMRKEGLDLELARFVEARQAGDDSVPDPYLVRPSAPAPAPPAYT</sequence>
<feature type="transmembrane region" description="Helical" evidence="2">
    <location>
        <begin position="223"/>
        <end position="247"/>
    </location>
</feature>
<feature type="transmembrane region" description="Helical" evidence="2">
    <location>
        <begin position="137"/>
        <end position="167"/>
    </location>
</feature>
<comment type="caution">
    <text evidence="4">The sequence shown here is derived from an EMBL/GenBank/DDBJ whole genome shotgun (WGS) entry which is preliminary data.</text>
</comment>
<feature type="domain" description="DUF7847" evidence="3">
    <location>
        <begin position="107"/>
        <end position="349"/>
    </location>
</feature>